<evidence type="ECO:0000256" key="4">
    <source>
        <dbReference type="ARBA" id="ARBA00022982"/>
    </source>
</evidence>
<keyword evidence="3" id="KW-0479">Metal-binding</keyword>
<evidence type="ECO:0000256" key="6">
    <source>
        <dbReference type="ARBA" id="ARBA00023014"/>
    </source>
</evidence>
<name>A0A1V2ICS5_9ACTN</name>
<evidence type="ECO:0000256" key="2">
    <source>
        <dbReference type="ARBA" id="ARBA00022448"/>
    </source>
</evidence>
<evidence type="ECO:0000256" key="1">
    <source>
        <dbReference type="ARBA" id="ARBA00001927"/>
    </source>
</evidence>
<dbReference type="Gene3D" id="3.30.70.20">
    <property type="match status" value="1"/>
</dbReference>
<dbReference type="PROSITE" id="PS51379">
    <property type="entry name" value="4FE4S_FER_2"/>
    <property type="match status" value="1"/>
</dbReference>
<dbReference type="AlphaFoldDB" id="A0A1V2ICS5"/>
<dbReference type="InterPro" id="IPR017896">
    <property type="entry name" value="4Fe4S_Fe-S-bd"/>
</dbReference>
<gene>
    <name evidence="9" type="ORF">BL253_12335</name>
</gene>
<feature type="domain" description="4Fe-4S ferredoxin-type" evidence="8">
    <location>
        <begin position="1"/>
        <end position="29"/>
    </location>
</feature>
<evidence type="ECO:0000256" key="3">
    <source>
        <dbReference type="ARBA" id="ARBA00022723"/>
    </source>
</evidence>
<keyword evidence="6" id="KW-0411">Iron-sulfur</keyword>
<dbReference type="PANTHER" id="PTHR36923">
    <property type="entry name" value="FERREDOXIN"/>
    <property type="match status" value="1"/>
</dbReference>
<evidence type="ECO:0000259" key="8">
    <source>
        <dbReference type="PROSITE" id="PS51379"/>
    </source>
</evidence>
<dbReference type="SUPFAM" id="SSF54862">
    <property type="entry name" value="4Fe-4S ferredoxins"/>
    <property type="match status" value="1"/>
</dbReference>
<dbReference type="Proteomes" id="UP000188929">
    <property type="component" value="Unassembled WGS sequence"/>
</dbReference>
<dbReference type="RefSeq" id="WP_076816535.1">
    <property type="nucleotide sequence ID" value="NZ_MOMC01000022.1"/>
</dbReference>
<sequence length="62" mass="6637">MKVFIDEDVCRGHGVCAAECPTVFGISDDGYGEVLVDEVPADLEAEVRTVSGHCPERAITVE</sequence>
<keyword evidence="5" id="KW-0408">Iron</keyword>
<protein>
    <submittedName>
        <fullName evidence="9">Ferredoxin</fullName>
    </submittedName>
</protein>
<evidence type="ECO:0000313" key="10">
    <source>
        <dbReference type="Proteomes" id="UP000188929"/>
    </source>
</evidence>
<dbReference type="PANTHER" id="PTHR36923:SF3">
    <property type="entry name" value="FERREDOXIN"/>
    <property type="match status" value="1"/>
</dbReference>
<keyword evidence="4" id="KW-0249">Electron transport</keyword>
<reference evidence="10" key="1">
    <citation type="submission" date="2016-10" db="EMBL/GenBank/DDBJ databases">
        <title>Frankia sp. NRRL B-16386 Genome sequencing.</title>
        <authorList>
            <person name="Ghodhbane-Gtari F."/>
            <person name="Swanson E."/>
            <person name="Gueddou A."/>
            <person name="Hezbri K."/>
            <person name="Ktari K."/>
            <person name="Nouioui I."/>
            <person name="Morris K."/>
            <person name="Simpson S."/>
            <person name="Abebe-Akele F."/>
            <person name="Thomas K."/>
            <person name="Gtari M."/>
            <person name="Tisa L.S."/>
        </authorList>
    </citation>
    <scope>NUCLEOTIDE SEQUENCE [LARGE SCALE GENOMIC DNA]</scope>
    <source>
        <strain evidence="10">NRRL B-16386</strain>
    </source>
</reference>
<dbReference type="STRING" id="1834516.BL253_12335"/>
<keyword evidence="10" id="KW-1185">Reference proteome</keyword>
<evidence type="ECO:0000256" key="7">
    <source>
        <dbReference type="ARBA" id="ARBA00023291"/>
    </source>
</evidence>
<dbReference type="GO" id="GO:0046872">
    <property type="term" value="F:metal ion binding"/>
    <property type="evidence" value="ECO:0007669"/>
    <property type="project" value="UniProtKB-KW"/>
</dbReference>
<dbReference type="OrthoDB" id="9803319at2"/>
<dbReference type="GO" id="GO:0051538">
    <property type="term" value="F:3 iron, 4 sulfur cluster binding"/>
    <property type="evidence" value="ECO:0007669"/>
    <property type="project" value="UniProtKB-KW"/>
</dbReference>
<dbReference type="Pfam" id="PF13459">
    <property type="entry name" value="Fer4_15"/>
    <property type="match status" value="1"/>
</dbReference>
<organism evidence="9 10">
    <name type="scientific">Pseudofrankia asymbiotica</name>
    <dbReference type="NCBI Taxonomy" id="1834516"/>
    <lineage>
        <taxon>Bacteria</taxon>
        <taxon>Bacillati</taxon>
        <taxon>Actinomycetota</taxon>
        <taxon>Actinomycetes</taxon>
        <taxon>Frankiales</taxon>
        <taxon>Frankiaceae</taxon>
        <taxon>Pseudofrankia</taxon>
    </lineage>
</organism>
<accession>A0A1V2ICS5</accession>
<keyword evidence="7" id="KW-0003">3Fe-4S</keyword>
<keyword evidence="2" id="KW-0813">Transport</keyword>
<evidence type="ECO:0000256" key="5">
    <source>
        <dbReference type="ARBA" id="ARBA00023004"/>
    </source>
</evidence>
<comment type="cofactor">
    <cofactor evidence="1">
        <name>[3Fe-4S] cluster</name>
        <dbReference type="ChEBI" id="CHEBI:21137"/>
    </cofactor>
</comment>
<evidence type="ECO:0000313" key="9">
    <source>
        <dbReference type="EMBL" id="ONH30875.1"/>
    </source>
</evidence>
<dbReference type="InterPro" id="IPR051269">
    <property type="entry name" value="Fe-S_cluster_ET"/>
</dbReference>
<dbReference type="EMBL" id="MOMC01000022">
    <property type="protein sequence ID" value="ONH30875.1"/>
    <property type="molecule type" value="Genomic_DNA"/>
</dbReference>
<comment type="caution">
    <text evidence="9">The sequence shown here is derived from an EMBL/GenBank/DDBJ whole genome shotgun (WGS) entry which is preliminary data.</text>
</comment>
<proteinExistence type="predicted"/>